<accession>A0A0F9VGM4</accession>
<gene>
    <name evidence="1" type="ORF">LCGC14_0142370</name>
</gene>
<dbReference type="EMBL" id="LAZR01000049">
    <property type="protein sequence ID" value="KKN98992.1"/>
    <property type="molecule type" value="Genomic_DNA"/>
</dbReference>
<comment type="caution">
    <text evidence="1">The sequence shown here is derived from an EMBL/GenBank/DDBJ whole genome shotgun (WGS) entry which is preliminary data.</text>
</comment>
<evidence type="ECO:0000313" key="1">
    <source>
        <dbReference type="EMBL" id="KKN98992.1"/>
    </source>
</evidence>
<reference evidence="1" key="1">
    <citation type="journal article" date="2015" name="Nature">
        <title>Complex archaea that bridge the gap between prokaryotes and eukaryotes.</title>
        <authorList>
            <person name="Spang A."/>
            <person name="Saw J.H."/>
            <person name="Jorgensen S.L."/>
            <person name="Zaremba-Niedzwiedzka K."/>
            <person name="Martijn J."/>
            <person name="Lind A.E."/>
            <person name="van Eijk R."/>
            <person name="Schleper C."/>
            <person name="Guy L."/>
            <person name="Ettema T.J."/>
        </authorList>
    </citation>
    <scope>NUCLEOTIDE SEQUENCE</scope>
</reference>
<proteinExistence type="predicted"/>
<protein>
    <submittedName>
        <fullName evidence="1">Uncharacterized protein</fullName>
    </submittedName>
</protein>
<dbReference type="AlphaFoldDB" id="A0A0F9VGM4"/>
<sequence>MLTKSFLESNKIQIQGSEVVETYEVDYGDDYSFKIYCLEFAKTQKGRRKQLLFLQEEFDGNGQITHISLNVEYTKTATERGQLIDHLMSEVILHQKTKEIFALPFIPNVDSFCISFAYSHKGKKI</sequence>
<name>A0A0F9VGM4_9ZZZZ</name>
<organism evidence="1">
    <name type="scientific">marine sediment metagenome</name>
    <dbReference type="NCBI Taxonomy" id="412755"/>
    <lineage>
        <taxon>unclassified sequences</taxon>
        <taxon>metagenomes</taxon>
        <taxon>ecological metagenomes</taxon>
    </lineage>
</organism>